<evidence type="ECO:0000256" key="3">
    <source>
        <dbReference type="ARBA" id="ARBA00023315"/>
    </source>
</evidence>
<dbReference type="SUPFAM" id="SSF55729">
    <property type="entry name" value="Acyl-CoA N-acyltransferases (Nat)"/>
    <property type="match status" value="1"/>
</dbReference>
<dbReference type="Gene3D" id="3.40.630.30">
    <property type="match status" value="1"/>
</dbReference>
<evidence type="ECO:0008006" key="6">
    <source>
        <dbReference type="Google" id="ProtNLM"/>
    </source>
</evidence>
<dbReference type="KEGG" id="dva:DAD186_17200"/>
<evidence type="ECO:0000256" key="2">
    <source>
        <dbReference type="ARBA" id="ARBA00022679"/>
    </source>
</evidence>
<gene>
    <name evidence="4" type="ORF">DAD186_17200</name>
</gene>
<keyword evidence="3" id="KW-0012">Acyltransferase</keyword>
<protein>
    <recommendedName>
        <fullName evidence="6">GNAT family N-acetyltransferase</fullName>
    </recommendedName>
</protein>
<dbReference type="EMBL" id="CP012117">
    <property type="protein sequence ID" value="ANP28270.1"/>
    <property type="molecule type" value="Genomic_DNA"/>
</dbReference>
<name>A0A1B0ZK14_9MICO</name>
<evidence type="ECO:0000256" key="1">
    <source>
        <dbReference type="ARBA" id="ARBA00022649"/>
    </source>
</evidence>
<organism evidence="4 5">
    <name type="scientific">Dermabacter vaginalis</name>
    <dbReference type="NCBI Taxonomy" id="1630135"/>
    <lineage>
        <taxon>Bacteria</taxon>
        <taxon>Bacillati</taxon>
        <taxon>Actinomycetota</taxon>
        <taxon>Actinomycetes</taxon>
        <taxon>Micrococcales</taxon>
        <taxon>Dermabacteraceae</taxon>
        <taxon>Dermabacter</taxon>
    </lineage>
</organism>
<accession>A0A1B0ZK14</accession>
<evidence type="ECO:0000313" key="5">
    <source>
        <dbReference type="Proteomes" id="UP000092596"/>
    </source>
</evidence>
<proteinExistence type="predicted"/>
<keyword evidence="2" id="KW-0808">Transferase</keyword>
<sequence length="194" mass="21697">MSEPVVFEPLSADHFLQAFDCGRQSSLTDWLVDKALAYQEENLARVWVMCKETDPGVPIGYFTLASHAVVTKEIQKKHRRENQAHGNVTGALGSHPAQLLGKFALDESVQGEGYGSLLMLEVYRRFMASQVHVGAKYLVLHIREPKLLRYYSSRFGFVASPPKDEGGDLRTMYKRASDIEAEIAQIADNLAAHM</sequence>
<keyword evidence="1" id="KW-1277">Toxin-antitoxin system</keyword>
<reference evidence="4 5" key="1">
    <citation type="submission" date="2015-06" db="EMBL/GenBank/DDBJ databases">
        <title>Investigation of pathophysiology for high-risk pregnancy and development of treatment modality based on it.</title>
        <authorList>
            <person name="Kim B.-C."/>
            <person name="Lim S."/>
        </authorList>
    </citation>
    <scope>NUCLEOTIDE SEQUENCE [LARGE SCALE GENOMIC DNA]</scope>
    <source>
        <strain evidence="4 5">AD1-86</strain>
    </source>
</reference>
<evidence type="ECO:0000313" key="4">
    <source>
        <dbReference type="EMBL" id="ANP28270.1"/>
    </source>
</evidence>
<dbReference type="GO" id="GO:0016746">
    <property type="term" value="F:acyltransferase activity"/>
    <property type="evidence" value="ECO:0007669"/>
    <property type="project" value="UniProtKB-KW"/>
</dbReference>
<dbReference type="RefSeq" id="WP_065248290.1">
    <property type="nucleotide sequence ID" value="NZ_CP012117.1"/>
</dbReference>
<dbReference type="Proteomes" id="UP000092596">
    <property type="component" value="Chromosome"/>
</dbReference>
<dbReference type="STRING" id="1630135.DAD186_17200"/>
<dbReference type="AlphaFoldDB" id="A0A1B0ZK14"/>
<dbReference type="PANTHER" id="PTHR36449">
    <property type="entry name" value="ACETYLTRANSFERASE-RELATED"/>
    <property type="match status" value="1"/>
</dbReference>
<dbReference type="PANTHER" id="PTHR36449:SF1">
    <property type="entry name" value="ACETYLTRANSFERASE"/>
    <property type="match status" value="1"/>
</dbReference>
<dbReference type="InterPro" id="IPR016181">
    <property type="entry name" value="Acyl_CoA_acyltransferase"/>
</dbReference>